<proteinExistence type="predicted"/>
<dbReference type="EMBL" id="CAJVPP010006918">
    <property type="protein sequence ID" value="CAG8682833.1"/>
    <property type="molecule type" value="Genomic_DNA"/>
</dbReference>
<gene>
    <name evidence="1" type="ORF">FMOSSE_LOCUS12980</name>
</gene>
<dbReference type="AlphaFoldDB" id="A0A9N9ENX8"/>
<evidence type="ECO:0000313" key="1">
    <source>
        <dbReference type="EMBL" id="CAG8682833.1"/>
    </source>
</evidence>
<sequence length="45" mass="5164">TVQQTLLDFLSTNIKDTITNKRKFENIISSDSENNDDEDTESDDN</sequence>
<dbReference type="Proteomes" id="UP000789375">
    <property type="component" value="Unassembled WGS sequence"/>
</dbReference>
<protein>
    <submittedName>
        <fullName evidence="1">9844_t:CDS:1</fullName>
    </submittedName>
</protein>
<organism evidence="1 2">
    <name type="scientific">Funneliformis mosseae</name>
    <name type="common">Endomycorrhizal fungus</name>
    <name type="synonym">Glomus mosseae</name>
    <dbReference type="NCBI Taxonomy" id="27381"/>
    <lineage>
        <taxon>Eukaryota</taxon>
        <taxon>Fungi</taxon>
        <taxon>Fungi incertae sedis</taxon>
        <taxon>Mucoromycota</taxon>
        <taxon>Glomeromycotina</taxon>
        <taxon>Glomeromycetes</taxon>
        <taxon>Glomerales</taxon>
        <taxon>Glomeraceae</taxon>
        <taxon>Funneliformis</taxon>
    </lineage>
</organism>
<reference evidence="1" key="1">
    <citation type="submission" date="2021-06" db="EMBL/GenBank/DDBJ databases">
        <authorList>
            <person name="Kallberg Y."/>
            <person name="Tangrot J."/>
            <person name="Rosling A."/>
        </authorList>
    </citation>
    <scope>NUCLEOTIDE SEQUENCE</scope>
    <source>
        <strain evidence="1">87-6 pot B 2015</strain>
    </source>
</reference>
<comment type="caution">
    <text evidence="1">The sequence shown here is derived from an EMBL/GenBank/DDBJ whole genome shotgun (WGS) entry which is preliminary data.</text>
</comment>
<name>A0A9N9ENX8_FUNMO</name>
<accession>A0A9N9ENX8</accession>
<evidence type="ECO:0000313" key="2">
    <source>
        <dbReference type="Proteomes" id="UP000789375"/>
    </source>
</evidence>
<keyword evidence="2" id="KW-1185">Reference proteome</keyword>
<feature type="non-terminal residue" evidence="1">
    <location>
        <position position="1"/>
    </location>
</feature>